<dbReference type="PANTHER" id="PTHR10666">
    <property type="entry name" value="UBIQUITIN"/>
    <property type="match status" value="1"/>
</dbReference>
<dbReference type="Gene3D" id="3.10.20.90">
    <property type="entry name" value="Phosphatidylinositol 3-kinase Catalytic Subunit, Chain A, domain 1"/>
    <property type="match status" value="1"/>
</dbReference>
<dbReference type="InterPro" id="IPR000626">
    <property type="entry name" value="Ubiquitin-like_dom"/>
</dbReference>
<name>A0A9N8DMT0_9STRA</name>
<evidence type="ECO:0000313" key="2">
    <source>
        <dbReference type="EMBL" id="CAB9505893.1"/>
    </source>
</evidence>
<dbReference type="FunFam" id="3.10.20.90:FF:000222">
    <property type="entry name" value="Polyubiquitin 5"/>
    <property type="match status" value="1"/>
</dbReference>
<dbReference type="Proteomes" id="UP001153069">
    <property type="component" value="Unassembled WGS sequence"/>
</dbReference>
<sequence length="471" mass="52801">MSCVTVNTAPAIRVEIFQASNRPATASRQNMDPMAVLQVPFQESMTLLSLLQETRRGLCQSERNIFVDNEFSVPVTVDSILAVDSMEEEQGKRGIRDGDTVVLVPSCRQGGFHLACLPENVEEKSEKIFDKLSSQLGSYHLRTGVTLHSKPAISAIQIEHRGTEYTFFLPGNGERKQVEDLENHVTLPDFKIRTFLYKVQEAVPLVKKETVIIRLNSPNSTIRSPAFLDFGNLKSKDASLHDLNLPGPLLKGQVEMKKTLQIFVTNFKGGIGTYRVNHTDSIDVLKKRVYEKEKIPPDQQRLIFAGKQLEDGRLLCEYNIQDECTIHLTVRLRGGMYDVSSGRVDNETLQEQPQSKKPSVETKLLLPDGSLERIRVDPRCTTAKLTSLLARKFGALFCDKANPVMDVEDGNNGKYFGTGGDKSNKSLLALKQKASGKGIIQKENAVERLQSRLDEGLMIRPRKKVKREPFM</sequence>
<keyword evidence="3" id="KW-1185">Reference proteome</keyword>
<dbReference type="SUPFAM" id="SSF54236">
    <property type="entry name" value="Ubiquitin-like"/>
    <property type="match status" value="1"/>
</dbReference>
<dbReference type="InterPro" id="IPR019954">
    <property type="entry name" value="Ubiquitin_CS"/>
</dbReference>
<feature type="domain" description="Ubiquitin-like" evidence="1">
    <location>
        <begin position="260"/>
        <end position="335"/>
    </location>
</feature>
<evidence type="ECO:0000313" key="3">
    <source>
        <dbReference type="Proteomes" id="UP001153069"/>
    </source>
</evidence>
<protein>
    <submittedName>
        <fullName evidence="2">Polyubiquitin</fullName>
    </submittedName>
</protein>
<dbReference type="SMART" id="SM00213">
    <property type="entry name" value="UBQ"/>
    <property type="match status" value="1"/>
</dbReference>
<dbReference type="PROSITE" id="PS50053">
    <property type="entry name" value="UBIQUITIN_2"/>
    <property type="match status" value="1"/>
</dbReference>
<dbReference type="PROSITE" id="PS00299">
    <property type="entry name" value="UBIQUITIN_1"/>
    <property type="match status" value="1"/>
</dbReference>
<dbReference type="InterPro" id="IPR029071">
    <property type="entry name" value="Ubiquitin-like_domsf"/>
</dbReference>
<comment type="caution">
    <text evidence="2">The sequence shown here is derived from an EMBL/GenBank/DDBJ whole genome shotgun (WGS) entry which is preliminary data.</text>
</comment>
<gene>
    <name evidence="2" type="ORF">SEMRO_247_G098010.1</name>
</gene>
<dbReference type="InterPro" id="IPR019956">
    <property type="entry name" value="Ubiquitin_dom"/>
</dbReference>
<dbReference type="Pfam" id="PF00240">
    <property type="entry name" value="ubiquitin"/>
    <property type="match status" value="1"/>
</dbReference>
<dbReference type="InterPro" id="IPR050158">
    <property type="entry name" value="Ubiquitin_ubiquitin-like"/>
</dbReference>
<dbReference type="PRINTS" id="PR00348">
    <property type="entry name" value="UBIQUITIN"/>
</dbReference>
<accession>A0A9N8DMT0</accession>
<reference evidence="2" key="1">
    <citation type="submission" date="2020-06" db="EMBL/GenBank/DDBJ databases">
        <authorList>
            <consortium name="Plant Systems Biology data submission"/>
        </authorList>
    </citation>
    <scope>NUCLEOTIDE SEQUENCE</scope>
    <source>
        <strain evidence="2">D6</strain>
    </source>
</reference>
<organism evidence="2 3">
    <name type="scientific">Seminavis robusta</name>
    <dbReference type="NCBI Taxonomy" id="568900"/>
    <lineage>
        <taxon>Eukaryota</taxon>
        <taxon>Sar</taxon>
        <taxon>Stramenopiles</taxon>
        <taxon>Ochrophyta</taxon>
        <taxon>Bacillariophyta</taxon>
        <taxon>Bacillariophyceae</taxon>
        <taxon>Bacillariophycidae</taxon>
        <taxon>Naviculales</taxon>
        <taxon>Naviculaceae</taxon>
        <taxon>Seminavis</taxon>
    </lineage>
</organism>
<evidence type="ECO:0000259" key="1">
    <source>
        <dbReference type="PROSITE" id="PS50053"/>
    </source>
</evidence>
<dbReference type="EMBL" id="CAICTM010000246">
    <property type="protein sequence ID" value="CAB9505893.1"/>
    <property type="molecule type" value="Genomic_DNA"/>
</dbReference>
<proteinExistence type="predicted"/>
<dbReference type="AlphaFoldDB" id="A0A9N8DMT0"/>